<dbReference type="PANTHER" id="PTHR42810:SF2">
    <property type="entry name" value="PURINE PERMEASE C1399.01C-RELATED"/>
    <property type="match status" value="1"/>
</dbReference>
<dbReference type="PANTHER" id="PTHR42810">
    <property type="entry name" value="PURINE PERMEASE C1399.01C-RELATED"/>
    <property type="match status" value="1"/>
</dbReference>
<keyword evidence="5 8" id="KW-1133">Transmembrane helix</keyword>
<feature type="compositionally biased region" description="Basic and acidic residues" evidence="7">
    <location>
        <begin position="645"/>
        <end position="655"/>
    </location>
</feature>
<sequence length="655" mass="70632">MEESPATMETSAMNAYVYSWKNPKKFFLGEGQYDYIFMCLPQWPWCRSEKLRPPPFFALNEMLPVCLAAIMGLQHALAMVGGLITPPLLVGQIQDSIEITQYFIAGSLIVSGVCTIVHVTRIHIPKTRYYYGTGIISVIGTSFTFVNPVIQSIEIMMSEGISFGDAYGKILGTLLVCCWWSVALSFMPPRMLKRVFPPVVTGVTIFLIGASLITAGIQNWGGGAYCQQYDKGLPARKYSECLVPGPPNNSTMVPGTCFAPPVQVACQGNGNVELPYGSQQYLGLGLVVFVCLVFLELFGSPFFKNAEVIVALLFGYFIAAVTKYDGKSYISLDNIHSARSITFLWVHTFNIGFYWPAIMPFLVGFTITTVEAIGDISATEEASSLATEGVEHRQRIQGGLLGDGCNSFFAALCTALPNTTFAQNNGVIVLSRCASRSAGIACGVWLILFGVLAKIGGWVTTIPNCVLGGMTTFLFANVAVSGIKVATHDGLPRRSRFILAVSIGLGLGVTLVPDFIANNFWGSNHHSQGLNSFRNAVVLVLSNGFSIGCLSAVALNLLLPYEQSTETQNVSYIPGGVHPVGKDGKMIVDTDFEVSKADMQPAKTEAMLRGQEGQFDDSARGGLPVLSLARTSVTDHRNPGPGAHGLDHHTADTMV</sequence>
<accession>A0AAW1TJ60</accession>
<comment type="similarity">
    <text evidence="2">Belongs to the nucleobase:cation symporter-2 (NCS2) (TC 2.A.40) family.</text>
</comment>
<comment type="caution">
    <text evidence="9">The sequence shown here is derived from an EMBL/GenBank/DDBJ whole genome shotgun (WGS) entry which is preliminary data.</text>
</comment>
<keyword evidence="10" id="KW-1185">Reference proteome</keyword>
<feature type="region of interest" description="Disordered" evidence="7">
    <location>
        <begin position="633"/>
        <end position="655"/>
    </location>
</feature>
<dbReference type="InterPro" id="IPR006042">
    <property type="entry name" value="Xan_ur_permease"/>
</dbReference>
<evidence type="ECO:0000256" key="3">
    <source>
        <dbReference type="ARBA" id="ARBA00022448"/>
    </source>
</evidence>
<dbReference type="Pfam" id="PF00860">
    <property type="entry name" value="Xan_ur_permease"/>
    <property type="match status" value="2"/>
</dbReference>
<evidence type="ECO:0000256" key="4">
    <source>
        <dbReference type="ARBA" id="ARBA00022692"/>
    </source>
</evidence>
<organism evidence="9 10">
    <name type="scientific">Apatococcus fuscideae</name>
    <dbReference type="NCBI Taxonomy" id="2026836"/>
    <lineage>
        <taxon>Eukaryota</taxon>
        <taxon>Viridiplantae</taxon>
        <taxon>Chlorophyta</taxon>
        <taxon>core chlorophytes</taxon>
        <taxon>Trebouxiophyceae</taxon>
        <taxon>Chlorellales</taxon>
        <taxon>Chlorellaceae</taxon>
        <taxon>Apatococcus</taxon>
    </lineage>
</organism>
<dbReference type="AlphaFoldDB" id="A0AAW1TJ60"/>
<evidence type="ECO:0000256" key="2">
    <source>
        <dbReference type="ARBA" id="ARBA00008821"/>
    </source>
</evidence>
<keyword evidence="6 8" id="KW-0472">Membrane</keyword>
<feature type="transmembrane region" description="Helical" evidence="8">
    <location>
        <begin position="199"/>
        <end position="217"/>
    </location>
</feature>
<evidence type="ECO:0000313" key="9">
    <source>
        <dbReference type="EMBL" id="KAK9868325.1"/>
    </source>
</evidence>
<feature type="transmembrane region" description="Helical" evidence="8">
    <location>
        <begin position="344"/>
        <end position="367"/>
    </location>
</feature>
<feature type="transmembrane region" description="Helical" evidence="8">
    <location>
        <begin position="306"/>
        <end position="324"/>
    </location>
</feature>
<protein>
    <recommendedName>
        <fullName evidence="11">Purine permease</fullName>
    </recommendedName>
</protein>
<dbReference type="GO" id="GO:0005886">
    <property type="term" value="C:plasma membrane"/>
    <property type="evidence" value="ECO:0007669"/>
    <property type="project" value="TreeGrafter"/>
</dbReference>
<dbReference type="GO" id="GO:0042907">
    <property type="term" value="F:xanthine transmembrane transporter activity"/>
    <property type="evidence" value="ECO:0007669"/>
    <property type="project" value="TreeGrafter"/>
</dbReference>
<feature type="transmembrane region" description="Helical" evidence="8">
    <location>
        <begin position="62"/>
        <end position="84"/>
    </location>
</feature>
<evidence type="ECO:0000256" key="1">
    <source>
        <dbReference type="ARBA" id="ARBA00004141"/>
    </source>
</evidence>
<feature type="transmembrane region" description="Helical" evidence="8">
    <location>
        <begin position="99"/>
        <end position="117"/>
    </location>
</feature>
<feature type="transmembrane region" description="Helical" evidence="8">
    <location>
        <begin position="281"/>
        <end position="299"/>
    </location>
</feature>
<dbReference type="Proteomes" id="UP001485043">
    <property type="component" value="Unassembled WGS sequence"/>
</dbReference>
<dbReference type="InterPro" id="IPR006043">
    <property type="entry name" value="NCS2"/>
</dbReference>
<name>A0AAW1TJ60_9CHLO</name>
<evidence type="ECO:0000256" key="5">
    <source>
        <dbReference type="ARBA" id="ARBA00022989"/>
    </source>
</evidence>
<feature type="transmembrane region" description="Helical" evidence="8">
    <location>
        <begin position="497"/>
        <end position="516"/>
    </location>
</feature>
<dbReference type="NCBIfam" id="TIGR00801">
    <property type="entry name" value="ncs2"/>
    <property type="match status" value="1"/>
</dbReference>
<evidence type="ECO:0000256" key="8">
    <source>
        <dbReference type="SAM" id="Phobius"/>
    </source>
</evidence>
<comment type="subcellular location">
    <subcellularLocation>
        <location evidence="1">Membrane</location>
        <topology evidence="1">Multi-pass membrane protein</topology>
    </subcellularLocation>
</comment>
<keyword evidence="4 8" id="KW-0812">Transmembrane</keyword>
<proteinExistence type="inferred from homology"/>
<feature type="transmembrane region" description="Helical" evidence="8">
    <location>
        <begin position="170"/>
        <end position="187"/>
    </location>
</feature>
<feature type="transmembrane region" description="Helical" evidence="8">
    <location>
        <begin position="438"/>
        <end position="460"/>
    </location>
</feature>
<feature type="transmembrane region" description="Helical" evidence="8">
    <location>
        <begin position="536"/>
        <end position="559"/>
    </location>
</feature>
<evidence type="ECO:0000313" key="10">
    <source>
        <dbReference type="Proteomes" id="UP001485043"/>
    </source>
</evidence>
<evidence type="ECO:0008006" key="11">
    <source>
        <dbReference type="Google" id="ProtNLM"/>
    </source>
</evidence>
<reference evidence="9 10" key="1">
    <citation type="journal article" date="2024" name="Nat. Commun.">
        <title>Phylogenomics reveals the evolutionary origins of lichenization in chlorophyte algae.</title>
        <authorList>
            <person name="Puginier C."/>
            <person name="Libourel C."/>
            <person name="Otte J."/>
            <person name="Skaloud P."/>
            <person name="Haon M."/>
            <person name="Grisel S."/>
            <person name="Petersen M."/>
            <person name="Berrin J.G."/>
            <person name="Delaux P.M."/>
            <person name="Dal Grande F."/>
            <person name="Keller J."/>
        </authorList>
    </citation>
    <scope>NUCLEOTIDE SEQUENCE [LARGE SCALE GENOMIC DNA]</scope>
    <source>
        <strain evidence="9 10">SAG 2523</strain>
    </source>
</reference>
<keyword evidence="3" id="KW-0813">Transport</keyword>
<gene>
    <name evidence="9" type="ORF">WJX84_002288</name>
</gene>
<evidence type="ECO:0000256" key="6">
    <source>
        <dbReference type="ARBA" id="ARBA00023136"/>
    </source>
</evidence>
<feature type="transmembrane region" description="Helical" evidence="8">
    <location>
        <begin position="129"/>
        <end position="150"/>
    </location>
</feature>
<feature type="transmembrane region" description="Helical" evidence="8">
    <location>
        <begin position="466"/>
        <end position="485"/>
    </location>
</feature>
<dbReference type="EMBL" id="JALJOV010000034">
    <property type="protein sequence ID" value="KAK9868325.1"/>
    <property type="molecule type" value="Genomic_DNA"/>
</dbReference>
<evidence type="ECO:0000256" key="7">
    <source>
        <dbReference type="SAM" id="MobiDB-lite"/>
    </source>
</evidence>